<evidence type="ECO:0000313" key="3">
    <source>
        <dbReference type="Proteomes" id="UP000029575"/>
    </source>
</evidence>
<sequence>MKLRTVTDILKRYWVYGVFLAPLAPRFGGGWKGIVLAAIIRSAIVSIPYAILFHAFSSENIFGWLIVSSSALLYSIWQEFRASPKNRH</sequence>
<comment type="caution">
    <text evidence="2">The sequence shown here is derived from an EMBL/GenBank/DDBJ whole genome shotgun (WGS) entry which is preliminary data.</text>
</comment>
<feature type="transmembrane region" description="Helical" evidence="1">
    <location>
        <begin position="61"/>
        <end position="77"/>
    </location>
</feature>
<reference evidence="2 3" key="1">
    <citation type="submission" date="2014-06" db="EMBL/GenBank/DDBJ databases">
        <authorList>
            <person name="Bishop-Lilly K.A."/>
            <person name="Broomall S.M."/>
            <person name="Chain P.S."/>
            <person name="Chertkov O."/>
            <person name="Coyne S.R."/>
            <person name="Daligault H.E."/>
            <person name="Davenport K.W."/>
            <person name="Erkkila T."/>
            <person name="Frey K.G."/>
            <person name="Gibbons H.S."/>
            <person name="Gu W."/>
            <person name="Jaissle J."/>
            <person name="Johnson S.L."/>
            <person name="Koroleva G.I."/>
            <person name="Ladner J.T."/>
            <person name="Lo C.-C."/>
            <person name="Minogue T.D."/>
            <person name="Munk C."/>
            <person name="Palacios G.F."/>
            <person name="Redden C.L."/>
            <person name="Rosenzweig C.N."/>
            <person name="Scholz M.B."/>
            <person name="Teshima H."/>
            <person name="Xu Y."/>
        </authorList>
    </citation>
    <scope>NUCLEOTIDE SEQUENCE [LARGE SCALE GENOMIC DNA]</scope>
    <source>
        <strain evidence="2 3">DWS 37UF10B-2</strain>
    </source>
</reference>
<evidence type="ECO:0000256" key="1">
    <source>
        <dbReference type="SAM" id="Phobius"/>
    </source>
</evidence>
<keyword evidence="1" id="KW-0472">Membrane</keyword>
<proteinExistence type="predicted"/>
<dbReference type="AlphaFoldDB" id="A0AA88Z7S4"/>
<evidence type="ECO:0000313" key="2">
    <source>
        <dbReference type="EMBL" id="KGC09099.1"/>
    </source>
</evidence>
<name>A0AA88Z7S4_BURCE</name>
<accession>A0AA88Z7S4</accession>
<dbReference type="Proteomes" id="UP000029575">
    <property type="component" value="Unassembled WGS sequence"/>
</dbReference>
<keyword evidence="1" id="KW-1133">Transmembrane helix</keyword>
<organism evidence="2 3">
    <name type="scientific">Burkholderia cepacia</name>
    <name type="common">Pseudomonas cepacia</name>
    <dbReference type="NCBI Taxonomy" id="292"/>
    <lineage>
        <taxon>Bacteria</taxon>
        <taxon>Pseudomonadati</taxon>
        <taxon>Pseudomonadota</taxon>
        <taxon>Betaproteobacteria</taxon>
        <taxon>Burkholderiales</taxon>
        <taxon>Burkholderiaceae</taxon>
        <taxon>Burkholderia</taxon>
        <taxon>Burkholderia cepacia complex</taxon>
    </lineage>
</organism>
<feature type="transmembrane region" description="Helical" evidence="1">
    <location>
        <begin position="34"/>
        <end position="55"/>
    </location>
</feature>
<keyword evidence="1" id="KW-0812">Transmembrane</keyword>
<gene>
    <name evidence="2" type="ORF">DM43_6321</name>
</gene>
<dbReference type="EMBL" id="JPGD01000001">
    <property type="protein sequence ID" value="KGC09099.1"/>
    <property type="molecule type" value="Genomic_DNA"/>
</dbReference>
<protein>
    <submittedName>
        <fullName evidence="2">Membrane protein</fullName>
    </submittedName>
</protein>